<proteinExistence type="predicted"/>
<reference evidence="1" key="1">
    <citation type="submission" date="2015-06" db="UniProtKB">
        <authorList>
            <consortium name="EnsemblPlants"/>
        </authorList>
    </citation>
    <scope>IDENTIFICATION</scope>
</reference>
<dbReference type="EnsemblPlants" id="EMT10379">
    <property type="protein sequence ID" value="EMT10379"/>
    <property type="gene ID" value="F775_24739"/>
</dbReference>
<dbReference type="AlphaFoldDB" id="M8BUB4"/>
<name>M8BUB4_AEGTA</name>
<evidence type="ECO:0000313" key="1">
    <source>
        <dbReference type="EnsemblPlants" id="EMT10379"/>
    </source>
</evidence>
<organism evidence="1">
    <name type="scientific">Aegilops tauschii</name>
    <name type="common">Tausch's goatgrass</name>
    <name type="synonym">Aegilops squarrosa</name>
    <dbReference type="NCBI Taxonomy" id="37682"/>
    <lineage>
        <taxon>Eukaryota</taxon>
        <taxon>Viridiplantae</taxon>
        <taxon>Streptophyta</taxon>
        <taxon>Embryophyta</taxon>
        <taxon>Tracheophyta</taxon>
        <taxon>Spermatophyta</taxon>
        <taxon>Magnoliopsida</taxon>
        <taxon>Liliopsida</taxon>
        <taxon>Poales</taxon>
        <taxon>Poaceae</taxon>
        <taxon>BOP clade</taxon>
        <taxon>Pooideae</taxon>
        <taxon>Triticodae</taxon>
        <taxon>Triticeae</taxon>
        <taxon>Triticinae</taxon>
        <taxon>Aegilops</taxon>
    </lineage>
</organism>
<sequence>MAQQCLGDGCVMMDACRGVGLSGTLVAAAGAVGRYRRSSKAALNTTDLVGGWADKALRLLLLPMSSLEERIMVKQQKMMVPDHGERGSPKIDRWLPPVVWIWGVFQADVSSFSSSPPIFNSWLLDYLRDSEFICGSYRCEQSFCDALRGVFAGHNEILNVWKDKVKKKKKRLLED</sequence>
<accession>M8BUB4</accession>
<protein>
    <submittedName>
        <fullName evidence="1">Uncharacterized protein</fullName>
    </submittedName>
</protein>